<keyword evidence="1" id="KW-0732">Signal</keyword>
<evidence type="ECO:0000313" key="2">
    <source>
        <dbReference type="EMBL" id="GFN89308.1"/>
    </source>
</evidence>
<feature type="chain" id="PRO_5043943535" description="Secreted protein" evidence="1">
    <location>
        <begin position="24"/>
        <end position="86"/>
    </location>
</feature>
<sequence length="86" mass="9545">MQFITMTKATLTLRSSMLNCAVALNVAPCGCTQKLATLSVQDLLRDKCSSSVKALSVNKQFYHPRQIALIICQNIRLSCYSVRPHT</sequence>
<reference evidence="2 3" key="1">
    <citation type="journal article" date="2021" name="Elife">
        <title>Chloroplast acquisition without the gene transfer in kleptoplastic sea slugs, Plakobranchus ocellatus.</title>
        <authorList>
            <person name="Maeda T."/>
            <person name="Takahashi S."/>
            <person name="Yoshida T."/>
            <person name="Shimamura S."/>
            <person name="Takaki Y."/>
            <person name="Nagai Y."/>
            <person name="Toyoda A."/>
            <person name="Suzuki Y."/>
            <person name="Arimoto A."/>
            <person name="Ishii H."/>
            <person name="Satoh N."/>
            <person name="Nishiyama T."/>
            <person name="Hasebe M."/>
            <person name="Maruyama T."/>
            <person name="Minagawa J."/>
            <person name="Obokata J."/>
            <person name="Shigenobu S."/>
        </authorList>
    </citation>
    <scope>NUCLEOTIDE SEQUENCE [LARGE SCALE GENOMIC DNA]</scope>
</reference>
<dbReference type="EMBL" id="BLXT01001926">
    <property type="protein sequence ID" value="GFN89308.1"/>
    <property type="molecule type" value="Genomic_DNA"/>
</dbReference>
<comment type="caution">
    <text evidence="2">The sequence shown here is derived from an EMBL/GenBank/DDBJ whole genome shotgun (WGS) entry which is preliminary data.</text>
</comment>
<dbReference type="AlphaFoldDB" id="A0AAV3Z1W8"/>
<keyword evidence="3" id="KW-1185">Reference proteome</keyword>
<name>A0AAV3Z1W8_9GAST</name>
<dbReference type="Proteomes" id="UP000735302">
    <property type="component" value="Unassembled WGS sequence"/>
</dbReference>
<gene>
    <name evidence="2" type="ORF">PoB_001581400</name>
</gene>
<feature type="signal peptide" evidence="1">
    <location>
        <begin position="1"/>
        <end position="23"/>
    </location>
</feature>
<proteinExistence type="predicted"/>
<accession>A0AAV3Z1W8</accession>
<evidence type="ECO:0000313" key="3">
    <source>
        <dbReference type="Proteomes" id="UP000735302"/>
    </source>
</evidence>
<protein>
    <recommendedName>
        <fullName evidence="4">Secreted protein</fullName>
    </recommendedName>
</protein>
<organism evidence="2 3">
    <name type="scientific">Plakobranchus ocellatus</name>
    <dbReference type="NCBI Taxonomy" id="259542"/>
    <lineage>
        <taxon>Eukaryota</taxon>
        <taxon>Metazoa</taxon>
        <taxon>Spiralia</taxon>
        <taxon>Lophotrochozoa</taxon>
        <taxon>Mollusca</taxon>
        <taxon>Gastropoda</taxon>
        <taxon>Heterobranchia</taxon>
        <taxon>Euthyneura</taxon>
        <taxon>Panpulmonata</taxon>
        <taxon>Sacoglossa</taxon>
        <taxon>Placobranchoidea</taxon>
        <taxon>Plakobranchidae</taxon>
        <taxon>Plakobranchus</taxon>
    </lineage>
</organism>
<evidence type="ECO:0000256" key="1">
    <source>
        <dbReference type="SAM" id="SignalP"/>
    </source>
</evidence>
<evidence type="ECO:0008006" key="4">
    <source>
        <dbReference type="Google" id="ProtNLM"/>
    </source>
</evidence>